<evidence type="ECO:0000313" key="2">
    <source>
        <dbReference type="EMBL" id="MBB0230263.1"/>
    </source>
</evidence>
<dbReference type="AlphaFoldDB" id="A0A7W3T3S8"/>
<keyword evidence="3" id="KW-1185">Reference proteome</keyword>
<dbReference type="Gene3D" id="2.160.20.80">
    <property type="entry name" value="E3 ubiquitin-protein ligase SopA"/>
    <property type="match status" value="1"/>
</dbReference>
<dbReference type="PANTHER" id="PTHR14136:SF17">
    <property type="entry name" value="BTB_POZ DOMAIN-CONTAINING PROTEIN KCTD9"/>
    <property type="match status" value="1"/>
</dbReference>
<dbReference type="EMBL" id="VKHS01000250">
    <property type="protein sequence ID" value="MBB0230263.1"/>
    <property type="molecule type" value="Genomic_DNA"/>
</dbReference>
<dbReference type="InterPro" id="IPR001646">
    <property type="entry name" value="5peptide_repeat"/>
</dbReference>
<dbReference type="PANTHER" id="PTHR14136">
    <property type="entry name" value="BTB_POZ DOMAIN-CONTAINING PROTEIN KCTD9"/>
    <property type="match status" value="1"/>
</dbReference>
<dbReference type="InterPro" id="IPR051082">
    <property type="entry name" value="Pentapeptide-BTB/POZ_domain"/>
</dbReference>
<name>A0A7W3T3S8_9ACTN</name>
<reference evidence="3" key="1">
    <citation type="submission" date="2019-10" db="EMBL/GenBank/DDBJ databases">
        <title>Streptomyces sp. nov., a novel actinobacterium isolated from alkaline environment.</title>
        <authorList>
            <person name="Golinska P."/>
        </authorList>
    </citation>
    <scope>NUCLEOTIDE SEQUENCE [LARGE SCALE GENOMIC DNA]</scope>
    <source>
        <strain evidence="3">DSM 42108</strain>
    </source>
</reference>
<dbReference type="Proteomes" id="UP000530234">
    <property type="component" value="Unassembled WGS sequence"/>
</dbReference>
<dbReference type="SUPFAM" id="SSF141571">
    <property type="entry name" value="Pentapeptide repeat-like"/>
    <property type="match status" value="1"/>
</dbReference>
<sequence length="298" mass="32070">MPHRRVPPTGRPPVPPESPAPTGGTPRALRPDCANCFALCCVALPFVASPDFPVHKPAGRPCGHLRRDFRCGVHDSLRHRGYLGCGVFDCHGAGQRVSRDTFGGRDWRTHPELSARMFEVFPVVRLLHELLRYLHEAIDLADTRPSARHLAGDLRRARAETDAPAAADADSLAALAGGGPGLADHRERVNALLLRLGERVRSTLPGPRRNLRGADLAGADLRGADLRAATLRGALLIGADLRDADLRGAELIGIDARGADLRGADLRGAFFLTPDRPAAARGDERTRPPAGLARPVHW</sequence>
<accession>A0A7W3T3S8</accession>
<dbReference type="Pfam" id="PF00805">
    <property type="entry name" value="Pentapeptide"/>
    <property type="match status" value="1"/>
</dbReference>
<evidence type="ECO:0000313" key="3">
    <source>
        <dbReference type="Proteomes" id="UP000530234"/>
    </source>
</evidence>
<feature type="region of interest" description="Disordered" evidence="1">
    <location>
        <begin position="1"/>
        <end position="25"/>
    </location>
</feature>
<proteinExistence type="predicted"/>
<protein>
    <submittedName>
        <fullName evidence="2">Pentapeptide repeat-containing protein</fullName>
    </submittedName>
</protein>
<feature type="compositionally biased region" description="Pro residues" evidence="1">
    <location>
        <begin position="9"/>
        <end position="19"/>
    </location>
</feature>
<organism evidence="2 3">
    <name type="scientific">Streptomyces calidiresistens</name>
    <dbReference type="NCBI Taxonomy" id="1485586"/>
    <lineage>
        <taxon>Bacteria</taxon>
        <taxon>Bacillati</taxon>
        <taxon>Actinomycetota</taxon>
        <taxon>Actinomycetes</taxon>
        <taxon>Kitasatosporales</taxon>
        <taxon>Streptomycetaceae</taxon>
        <taxon>Streptomyces</taxon>
    </lineage>
</organism>
<feature type="region of interest" description="Disordered" evidence="1">
    <location>
        <begin position="277"/>
        <end position="298"/>
    </location>
</feature>
<evidence type="ECO:0000256" key="1">
    <source>
        <dbReference type="SAM" id="MobiDB-lite"/>
    </source>
</evidence>
<comment type="caution">
    <text evidence="2">The sequence shown here is derived from an EMBL/GenBank/DDBJ whole genome shotgun (WGS) entry which is preliminary data.</text>
</comment>
<gene>
    <name evidence="2" type="ORF">FOE67_12270</name>
</gene>